<evidence type="ECO:0000256" key="1">
    <source>
        <dbReference type="SAM" id="MobiDB-lite"/>
    </source>
</evidence>
<protein>
    <submittedName>
        <fullName evidence="2">Uncharacterized protein</fullName>
    </submittedName>
</protein>
<evidence type="ECO:0000313" key="3">
    <source>
        <dbReference type="Proteomes" id="UP001446871"/>
    </source>
</evidence>
<feature type="compositionally biased region" description="Polar residues" evidence="1">
    <location>
        <begin position="146"/>
        <end position="155"/>
    </location>
</feature>
<proteinExistence type="predicted"/>
<organism evidence="2 3">
    <name type="scientific">Apiospora saccharicola</name>
    <dbReference type="NCBI Taxonomy" id="335842"/>
    <lineage>
        <taxon>Eukaryota</taxon>
        <taxon>Fungi</taxon>
        <taxon>Dikarya</taxon>
        <taxon>Ascomycota</taxon>
        <taxon>Pezizomycotina</taxon>
        <taxon>Sordariomycetes</taxon>
        <taxon>Xylariomycetidae</taxon>
        <taxon>Amphisphaeriales</taxon>
        <taxon>Apiosporaceae</taxon>
        <taxon>Apiospora</taxon>
    </lineage>
</organism>
<feature type="compositionally biased region" description="Basic and acidic residues" evidence="1">
    <location>
        <begin position="166"/>
        <end position="176"/>
    </location>
</feature>
<keyword evidence="3" id="KW-1185">Reference proteome</keyword>
<accession>A0ABR1VLN3</accession>
<gene>
    <name evidence="2" type="ORF">PG996_005509</name>
</gene>
<dbReference type="Proteomes" id="UP001446871">
    <property type="component" value="Unassembled WGS sequence"/>
</dbReference>
<feature type="region of interest" description="Disordered" evidence="1">
    <location>
        <begin position="137"/>
        <end position="176"/>
    </location>
</feature>
<name>A0ABR1VLN3_9PEZI</name>
<sequence length="176" mass="18673">MYLAIGGVEDFSSKLQRRNQDHNHLKSMDAIQLSLILTAFANAETAGINEGGQAAFLEANLGVPEGGRMPQPHIAPLTLQPSPMDGRDIELATSLFELCLKGLGWIFAIIEAIGDGIMSVRHIFASPRPATHAADQQQAHGACHNGTGTHQSSDKITGGFGQTHVSHSERLAASKG</sequence>
<comment type="caution">
    <text evidence="2">The sequence shown here is derived from an EMBL/GenBank/DDBJ whole genome shotgun (WGS) entry which is preliminary data.</text>
</comment>
<dbReference type="EMBL" id="JAQQWM010000003">
    <property type="protein sequence ID" value="KAK8072161.1"/>
    <property type="molecule type" value="Genomic_DNA"/>
</dbReference>
<reference evidence="2 3" key="1">
    <citation type="submission" date="2023-01" db="EMBL/GenBank/DDBJ databases">
        <title>Analysis of 21 Apiospora genomes using comparative genomics revels a genus with tremendous synthesis potential of carbohydrate active enzymes and secondary metabolites.</title>
        <authorList>
            <person name="Sorensen T."/>
        </authorList>
    </citation>
    <scope>NUCLEOTIDE SEQUENCE [LARGE SCALE GENOMIC DNA]</scope>
    <source>
        <strain evidence="2 3">CBS 83171</strain>
    </source>
</reference>
<evidence type="ECO:0000313" key="2">
    <source>
        <dbReference type="EMBL" id="KAK8072161.1"/>
    </source>
</evidence>